<protein>
    <submittedName>
        <fullName evidence="1">DUF3630 family protein</fullName>
    </submittedName>
</protein>
<dbReference type="InterPro" id="IPR022080">
    <property type="entry name" value="DUF3630"/>
</dbReference>
<organism evidence="1 2">
    <name type="scientific">Neiella holothuriorum</name>
    <dbReference type="NCBI Taxonomy" id="2870530"/>
    <lineage>
        <taxon>Bacteria</taxon>
        <taxon>Pseudomonadati</taxon>
        <taxon>Pseudomonadota</taxon>
        <taxon>Gammaproteobacteria</taxon>
        <taxon>Alteromonadales</taxon>
        <taxon>Echinimonadaceae</taxon>
        <taxon>Neiella</taxon>
    </lineage>
</organism>
<comment type="caution">
    <text evidence="1">The sequence shown here is derived from an EMBL/GenBank/DDBJ whole genome shotgun (WGS) entry which is preliminary data.</text>
</comment>
<accession>A0ABS7ECM7</accession>
<dbReference type="Pfam" id="PF12305">
    <property type="entry name" value="DUF3630"/>
    <property type="match status" value="1"/>
</dbReference>
<reference evidence="1" key="1">
    <citation type="submission" date="2021-07" db="EMBL/GenBank/DDBJ databases">
        <title>Neiella marina sp. nov., isolated from the intestinal content of sea cucumber Apostichopus japonicus.</title>
        <authorList>
            <person name="Bai X."/>
        </authorList>
    </citation>
    <scope>NUCLEOTIDE SEQUENCE</scope>
    <source>
        <strain evidence="1">126</strain>
    </source>
</reference>
<keyword evidence="2" id="KW-1185">Reference proteome</keyword>
<dbReference type="EMBL" id="JAHZSS010000002">
    <property type="protein sequence ID" value="MBW8189974.1"/>
    <property type="molecule type" value="Genomic_DNA"/>
</dbReference>
<evidence type="ECO:0000313" key="2">
    <source>
        <dbReference type="Proteomes" id="UP001166251"/>
    </source>
</evidence>
<proteinExistence type="predicted"/>
<name>A0ABS7ECM7_9GAMM</name>
<dbReference type="RefSeq" id="WP_220102652.1">
    <property type="nucleotide sequence ID" value="NZ_JAHZSS010000002.1"/>
</dbReference>
<evidence type="ECO:0000313" key="1">
    <source>
        <dbReference type="EMBL" id="MBW8189974.1"/>
    </source>
</evidence>
<dbReference type="Proteomes" id="UP001166251">
    <property type="component" value="Unassembled WGS sequence"/>
</dbReference>
<gene>
    <name evidence="1" type="ORF">K0504_02920</name>
</gene>
<sequence length="92" mass="10125">MQQLEPVNSQFIASSCDDVDAVEQQAAELAGKLGAELSEQSEGADVWFACLRLEGALIQLHYDWFSGGFWLTATGPLADDPAQWQQLLLRLD</sequence>